<dbReference type="CDD" id="cd00138">
    <property type="entry name" value="PLDc_SF"/>
    <property type="match status" value="1"/>
</dbReference>
<dbReference type="EMBL" id="KL197728">
    <property type="protein sequence ID" value="KDQ54467.1"/>
    <property type="molecule type" value="Genomic_DNA"/>
</dbReference>
<evidence type="ECO:0000259" key="2">
    <source>
        <dbReference type="PROSITE" id="PS50035"/>
    </source>
</evidence>
<reference evidence="4" key="1">
    <citation type="journal article" date="2014" name="Proc. Natl. Acad. Sci. U.S.A.">
        <title>Extensive sampling of basidiomycete genomes demonstrates inadequacy of the white-rot/brown-rot paradigm for wood decay fungi.</title>
        <authorList>
            <person name="Riley R."/>
            <person name="Salamov A.A."/>
            <person name="Brown D.W."/>
            <person name="Nagy L.G."/>
            <person name="Floudas D."/>
            <person name="Held B.W."/>
            <person name="Levasseur A."/>
            <person name="Lombard V."/>
            <person name="Morin E."/>
            <person name="Otillar R."/>
            <person name="Lindquist E.A."/>
            <person name="Sun H."/>
            <person name="LaButti K.M."/>
            <person name="Schmutz J."/>
            <person name="Jabbour D."/>
            <person name="Luo H."/>
            <person name="Baker S.E."/>
            <person name="Pisabarro A.G."/>
            <person name="Walton J.D."/>
            <person name="Blanchette R.A."/>
            <person name="Henrissat B."/>
            <person name="Martin F."/>
            <person name="Cullen D."/>
            <person name="Hibbett D.S."/>
            <person name="Grigoriev I.V."/>
        </authorList>
    </citation>
    <scope>NUCLEOTIDE SEQUENCE [LARGE SCALE GENOMIC DNA]</scope>
    <source>
        <strain evidence="4">MUCL 33604</strain>
    </source>
</reference>
<dbReference type="Gene3D" id="3.30.870.10">
    <property type="entry name" value="Endonuclease Chain A"/>
    <property type="match status" value="2"/>
</dbReference>
<keyword evidence="4" id="KW-1185">Reference proteome</keyword>
<dbReference type="GO" id="GO:0032049">
    <property type="term" value="P:cardiolipin biosynthetic process"/>
    <property type="evidence" value="ECO:0007669"/>
    <property type="project" value="UniProtKB-ARBA"/>
</dbReference>
<evidence type="ECO:0000313" key="4">
    <source>
        <dbReference type="Proteomes" id="UP000027265"/>
    </source>
</evidence>
<accession>A0A067PT66</accession>
<gene>
    <name evidence="3" type="ORF">JAAARDRAFT_38135</name>
</gene>
<dbReference type="Proteomes" id="UP000027265">
    <property type="component" value="Unassembled WGS sequence"/>
</dbReference>
<feature type="domain" description="PLD phosphodiesterase" evidence="2">
    <location>
        <begin position="234"/>
        <end position="261"/>
    </location>
</feature>
<dbReference type="InParanoid" id="A0A067PT66"/>
<feature type="compositionally biased region" description="Polar residues" evidence="1">
    <location>
        <begin position="458"/>
        <end position="472"/>
    </location>
</feature>
<dbReference type="AlphaFoldDB" id="A0A067PT66"/>
<dbReference type="SUPFAM" id="SSF56024">
    <property type="entry name" value="Phospholipase D/nuclease"/>
    <property type="match status" value="2"/>
</dbReference>
<feature type="region of interest" description="Disordered" evidence="1">
    <location>
        <begin position="806"/>
        <end position="830"/>
    </location>
</feature>
<dbReference type="PANTHER" id="PTHR21248:SF22">
    <property type="entry name" value="PHOSPHOLIPASE D"/>
    <property type="match status" value="1"/>
</dbReference>
<dbReference type="STRING" id="933084.A0A067PT66"/>
<feature type="compositionally biased region" description="Basic and acidic residues" evidence="1">
    <location>
        <begin position="374"/>
        <end position="390"/>
    </location>
</feature>
<feature type="region of interest" description="Disordered" evidence="1">
    <location>
        <begin position="354"/>
        <end position="391"/>
    </location>
</feature>
<dbReference type="Pfam" id="PF13091">
    <property type="entry name" value="PLDc_2"/>
    <property type="match status" value="2"/>
</dbReference>
<dbReference type="HOGENOM" id="CLU_008053_1_0_1"/>
<protein>
    <recommendedName>
        <fullName evidence="2">PLD phosphodiesterase domain-containing protein</fullName>
    </recommendedName>
</protein>
<dbReference type="OrthoDB" id="9997422at2759"/>
<feature type="region of interest" description="Disordered" evidence="1">
    <location>
        <begin position="405"/>
        <end position="546"/>
    </location>
</feature>
<evidence type="ECO:0000256" key="1">
    <source>
        <dbReference type="SAM" id="MobiDB-lite"/>
    </source>
</evidence>
<dbReference type="PROSITE" id="PS50035">
    <property type="entry name" value="PLD"/>
    <property type="match status" value="2"/>
</dbReference>
<dbReference type="InterPro" id="IPR025202">
    <property type="entry name" value="PLD-like_dom"/>
</dbReference>
<dbReference type="GO" id="GO:0030572">
    <property type="term" value="F:phosphatidyltransferase activity"/>
    <property type="evidence" value="ECO:0007669"/>
    <property type="project" value="UniProtKB-ARBA"/>
</dbReference>
<dbReference type="InterPro" id="IPR001736">
    <property type="entry name" value="PLipase_D/transphosphatidylase"/>
</dbReference>
<evidence type="ECO:0000313" key="3">
    <source>
        <dbReference type="EMBL" id="KDQ54467.1"/>
    </source>
</evidence>
<feature type="domain" description="PLD phosphodiesterase" evidence="2">
    <location>
        <begin position="718"/>
        <end position="745"/>
    </location>
</feature>
<organism evidence="3 4">
    <name type="scientific">Jaapia argillacea MUCL 33604</name>
    <dbReference type="NCBI Taxonomy" id="933084"/>
    <lineage>
        <taxon>Eukaryota</taxon>
        <taxon>Fungi</taxon>
        <taxon>Dikarya</taxon>
        <taxon>Basidiomycota</taxon>
        <taxon>Agaricomycotina</taxon>
        <taxon>Agaricomycetes</taxon>
        <taxon>Agaricomycetidae</taxon>
        <taxon>Jaapiales</taxon>
        <taxon>Jaapiaceae</taxon>
        <taxon>Jaapia</taxon>
    </lineage>
</organism>
<sequence length="830" mass="93039">MNFRDHSAHKYCRDGPTVTQALAENTKLSPAKAARKLYPKPFILKRLLLRFQIKHDLYKGRPHNDLEKEDLDEAERSGRFPYRPSDLFLKIYSDSLLCLTRDPLGGLVSPPLMGSSAVMPLSIISVIPDIMRHYAHCIVNAEKQVLLATNYLQPSESQKTIMEALKELSRRVEKRGQKEKVVVKLIYDRGELRQLFNNHVPVLPGTKGWKDVALPDLSEIPNLDIEVINFHRVLLGTFHAKFMIVDRKLCLLNSNNIQDRPNVEMMIHLEGPVVDSFIDTFFLSWSNALVPPPPSLISPSSVPSTIGKYTFASENSNILDIEFGKAAKAARAILKKQGEGDQQNLSALRKRMERRGTARGGMMERMGLNGSRESVVDREEAREEGEKKEGFAGIVDLMMEKHGIGRGRKEHGLEPPADGESEKQNGGAGVPAITVEDHSEATDNHEKPSNGNAEAFTDSETAVDSQSTQPQKHSTDEVDQSPSPPPVAEEKKPAQIDGMDESDSIKEEEREEVPPAPGQEKTSGPSTRQEEAKQSSSVEGDETFDSQPAIQKRMKALSDALNVGTIRKTHANVEDDSFVDEFRPHVLHKEHAPFPIALVNRKPHGMPGHQDIRTPQNAAWLAGFRYAQKKIFIQTPTLNASPVVRACIDTARRGVQVILYLDLGFNDKGESIPFQGGTNQQVVVKMYKELKKDGKEEFLDVYWYTGKDQIRPISAIYKSRNCHVKFMVIDDQVGIQGNGNQDTQSWFHSEEVNVLVDSPQIVREWMEALDTNQNTKQYGRVGRDGIWHDSLGRTVSFYDDEATKKEEELKRHEANLKKSAKSKKENGKAA</sequence>
<name>A0A067PT66_9AGAM</name>
<dbReference type="PANTHER" id="PTHR21248">
    <property type="entry name" value="CARDIOLIPIN SYNTHASE"/>
    <property type="match status" value="1"/>
</dbReference>
<proteinExistence type="predicted"/>
<feature type="compositionally biased region" description="Basic and acidic residues" evidence="1">
    <location>
        <begin position="435"/>
        <end position="448"/>
    </location>
</feature>